<evidence type="ECO:0000256" key="7">
    <source>
        <dbReference type="ARBA" id="ARBA00029440"/>
    </source>
</evidence>
<comment type="pathway">
    <text evidence="7">Amino-acid biosynthesis.</text>
</comment>
<dbReference type="PANTHER" id="PTHR11772">
    <property type="entry name" value="ASPARAGINE SYNTHETASE"/>
    <property type="match status" value="1"/>
</dbReference>
<evidence type="ECO:0000256" key="5">
    <source>
        <dbReference type="ARBA" id="ARBA00022840"/>
    </source>
</evidence>
<dbReference type="InterPro" id="IPR006426">
    <property type="entry name" value="Asn_synth_AEB"/>
</dbReference>
<feature type="domain" description="Glutamine amidotransferase type-2" evidence="11">
    <location>
        <begin position="2"/>
        <end position="181"/>
    </location>
</feature>
<keyword evidence="6" id="KW-0061">Asparagine biosynthesis</keyword>
<dbReference type="SUPFAM" id="SSF52402">
    <property type="entry name" value="Adenine nucleotide alpha hydrolases-like"/>
    <property type="match status" value="1"/>
</dbReference>
<feature type="site" description="Important for beta-aspartyl-AMP intermediate formation" evidence="10">
    <location>
        <position position="339"/>
    </location>
</feature>
<evidence type="ECO:0000313" key="13">
    <source>
        <dbReference type="Proteomes" id="UP000668403"/>
    </source>
</evidence>
<keyword evidence="5 9" id="KW-0067">ATP-binding</keyword>
<dbReference type="Gene3D" id="3.40.50.620">
    <property type="entry name" value="HUPs"/>
    <property type="match status" value="1"/>
</dbReference>
<dbReference type="Proteomes" id="UP000668403">
    <property type="component" value="Unassembled WGS sequence"/>
</dbReference>
<dbReference type="InterPro" id="IPR017932">
    <property type="entry name" value="GATase_2_dom"/>
</dbReference>
<gene>
    <name evidence="12" type="ORF">J4H85_13265</name>
</gene>
<keyword evidence="3" id="KW-0028">Amino-acid biosynthesis</keyword>
<dbReference type="EMBL" id="JAGFBF010000006">
    <property type="protein sequence ID" value="MBO2990967.1"/>
    <property type="molecule type" value="Genomic_DNA"/>
</dbReference>
<organism evidence="12 13">
    <name type="scientific">Leucobacter tardus</name>
    <dbReference type="NCBI Taxonomy" id="501483"/>
    <lineage>
        <taxon>Bacteria</taxon>
        <taxon>Bacillati</taxon>
        <taxon>Actinomycetota</taxon>
        <taxon>Actinomycetes</taxon>
        <taxon>Micrococcales</taxon>
        <taxon>Microbacteriaceae</taxon>
        <taxon>Leucobacter</taxon>
    </lineage>
</organism>
<evidence type="ECO:0000256" key="9">
    <source>
        <dbReference type="PIRSR" id="PIRSR001589-2"/>
    </source>
</evidence>
<dbReference type="SUPFAM" id="SSF56235">
    <property type="entry name" value="N-terminal nucleophile aminohydrolases (Ntn hydrolases)"/>
    <property type="match status" value="1"/>
</dbReference>
<reference evidence="12" key="1">
    <citation type="submission" date="2021-03" db="EMBL/GenBank/DDBJ databases">
        <title>Leucobacter chromiisoli sp. nov., isolated from chromium-containing soil of chemical plant.</title>
        <authorList>
            <person name="Xu Z."/>
        </authorList>
    </citation>
    <scope>NUCLEOTIDE SEQUENCE</scope>
    <source>
        <strain evidence="12">K 70/01</strain>
    </source>
</reference>
<comment type="caution">
    <text evidence="12">The sequence shown here is derived from an EMBL/GenBank/DDBJ whole genome shotgun (WGS) entry which is preliminary data.</text>
</comment>
<accession>A0A939QFN5</accession>
<dbReference type="CDD" id="cd01991">
    <property type="entry name" value="Asn_synthase_B_C"/>
    <property type="match status" value="1"/>
</dbReference>
<evidence type="ECO:0000256" key="8">
    <source>
        <dbReference type="ARBA" id="ARBA00048741"/>
    </source>
</evidence>
<feature type="binding site" evidence="9">
    <location>
        <position position="264"/>
    </location>
    <ligand>
        <name>ATP</name>
        <dbReference type="ChEBI" id="CHEBI:30616"/>
    </ligand>
</feature>
<evidence type="ECO:0000259" key="11">
    <source>
        <dbReference type="PROSITE" id="PS51278"/>
    </source>
</evidence>
<dbReference type="AlphaFoldDB" id="A0A939QFN5"/>
<evidence type="ECO:0000256" key="4">
    <source>
        <dbReference type="ARBA" id="ARBA00022741"/>
    </source>
</evidence>
<dbReference type="PROSITE" id="PS51278">
    <property type="entry name" value="GATASE_TYPE_2"/>
    <property type="match status" value="1"/>
</dbReference>
<dbReference type="GO" id="GO:0006529">
    <property type="term" value="P:asparagine biosynthetic process"/>
    <property type="evidence" value="ECO:0007669"/>
    <property type="project" value="UniProtKB-KW"/>
</dbReference>
<dbReference type="RefSeq" id="WP_208240616.1">
    <property type="nucleotide sequence ID" value="NZ_BAAAQU010000001.1"/>
</dbReference>
<keyword evidence="2" id="KW-0436">Ligase</keyword>
<dbReference type="InterPro" id="IPR029055">
    <property type="entry name" value="Ntn_hydrolases_N"/>
</dbReference>
<evidence type="ECO:0000256" key="2">
    <source>
        <dbReference type="ARBA" id="ARBA00022598"/>
    </source>
</evidence>
<keyword evidence="4 9" id="KW-0547">Nucleotide-binding</keyword>
<dbReference type="GO" id="GO:0004066">
    <property type="term" value="F:asparagine synthase (glutamine-hydrolyzing) activity"/>
    <property type="evidence" value="ECO:0007669"/>
    <property type="project" value="UniProtKB-EC"/>
</dbReference>
<dbReference type="InterPro" id="IPR014729">
    <property type="entry name" value="Rossmann-like_a/b/a_fold"/>
</dbReference>
<proteinExistence type="predicted"/>
<feature type="binding site" evidence="9">
    <location>
        <position position="234"/>
    </location>
    <ligand>
        <name>ATP</name>
        <dbReference type="ChEBI" id="CHEBI:30616"/>
    </ligand>
</feature>
<evidence type="ECO:0000313" key="12">
    <source>
        <dbReference type="EMBL" id="MBO2990967.1"/>
    </source>
</evidence>
<dbReference type="Pfam" id="PF00733">
    <property type="entry name" value="Asn_synthase"/>
    <property type="match status" value="1"/>
</dbReference>
<evidence type="ECO:0000256" key="10">
    <source>
        <dbReference type="PIRSR" id="PIRSR001589-3"/>
    </source>
</evidence>
<name>A0A939QFN5_9MICO</name>
<feature type="binding site" evidence="9">
    <location>
        <position position="95"/>
    </location>
    <ligand>
        <name>L-glutamine</name>
        <dbReference type="ChEBI" id="CHEBI:58359"/>
    </ligand>
</feature>
<dbReference type="GO" id="GO:0005829">
    <property type="term" value="C:cytosol"/>
    <property type="evidence" value="ECO:0007669"/>
    <property type="project" value="TreeGrafter"/>
</dbReference>
<sequence>MSAIAAAYGAFDADTGWRMLERMRHRGPDGLDGRALAHAWIGTARLATSDIADPETSAMLGGDASGTWLVGDGEIIHGRRSRPEAAPDRRTTAPDLDAALRLFTESGPQSFPRLWGSFALVIAGDGGTFAAARDVFGIAPLYWAQRDGTVLFASEMKAFDADWRRDVRPFPPGHSWTPEAGLVAFPDPPGRSPVLMQSRAPAETPPEWVLGAVRETLTRAVERRLDAEAPVGILLSGGVDSSIVAAIASRIAAERGVRLPTFSVGMEGCRDLESARAVAQHLRTVHREHVYTANDAIALVPQIIADLEGFDPTLVHSAVPHFLVAELASHHVGVVLAGEGADELFAGYAHFGRHSDAEGLHAELLATLRDMHAGGLQRVDRMAAAHGLEARLPYLDLDVVELAMSLPPAWKLMNARRPAKWLLRRAFAGWLPDDVLWRRKEQFGQGTGMSDVLRTHYGSRVGPQDLAQHAAQVDPPLRTGEELAYYRMFVEALTGIDADRTVVRFAEA</sequence>
<dbReference type="Pfam" id="PF13537">
    <property type="entry name" value="GATase_7"/>
    <property type="match status" value="1"/>
</dbReference>
<evidence type="ECO:0000256" key="6">
    <source>
        <dbReference type="ARBA" id="ARBA00022888"/>
    </source>
</evidence>
<dbReference type="InterPro" id="IPR001962">
    <property type="entry name" value="Asn_synthase"/>
</dbReference>
<evidence type="ECO:0000256" key="1">
    <source>
        <dbReference type="ARBA" id="ARBA00012737"/>
    </source>
</evidence>
<protein>
    <recommendedName>
        <fullName evidence="1">asparagine synthase (glutamine-hydrolyzing)</fullName>
        <ecNumber evidence="1">6.3.5.4</ecNumber>
    </recommendedName>
</protein>
<dbReference type="InterPro" id="IPR050795">
    <property type="entry name" value="Asn_Synthetase"/>
</dbReference>
<dbReference type="Gene3D" id="3.60.20.10">
    <property type="entry name" value="Glutamine Phosphoribosylpyrophosphate, subunit 1, domain 1"/>
    <property type="match status" value="1"/>
</dbReference>
<dbReference type="PIRSF" id="PIRSF001589">
    <property type="entry name" value="Asn_synthetase_glu-h"/>
    <property type="match status" value="1"/>
</dbReference>
<dbReference type="PANTHER" id="PTHR11772:SF2">
    <property type="entry name" value="ASPARAGINE SYNTHETASE [GLUTAMINE-HYDROLYZING]"/>
    <property type="match status" value="1"/>
</dbReference>
<dbReference type="EC" id="6.3.5.4" evidence="1"/>
<dbReference type="GO" id="GO:0005524">
    <property type="term" value="F:ATP binding"/>
    <property type="evidence" value="ECO:0007669"/>
    <property type="project" value="UniProtKB-KW"/>
</dbReference>
<keyword evidence="13" id="KW-1185">Reference proteome</keyword>
<evidence type="ECO:0000256" key="3">
    <source>
        <dbReference type="ARBA" id="ARBA00022605"/>
    </source>
</evidence>
<comment type="catalytic activity">
    <reaction evidence="8">
        <text>L-aspartate + L-glutamine + ATP + H2O = L-asparagine + L-glutamate + AMP + diphosphate + H(+)</text>
        <dbReference type="Rhea" id="RHEA:12228"/>
        <dbReference type="ChEBI" id="CHEBI:15377"/>
        <dbReference type="ChEBI" id="CHEBI:15378"/>
        <dbReference type="ChEBI" id="CHEBI:29985"/>
        <dbReference type="ChEBI" id="CHEBI:29991"/>
        <dbReference type="ChEBI" id="CHEBI:30616"/>
        <dbReference type="ChEBI" id="CHEBI:33019"/>
        <dbReference type="ChEBI" id="CHEBI:58048"/>
        <dbReference type="ChEBI" id="CHEBI:58359"/>
        <dbReference type="ChEBI" id="CHEBI:456215"/>
        <dbReference type="EC" id="6.3.5.4"/>
    </reaction>
</comment>